<protein>
    <submittedName>
        <fullName evidence="2">Quercetin dioxygenase-like cupin family protein</fullName>
    </submittedName>
</protein>
<dbReference type="GO" id="GO:0051213">
    <property type="term" value="F:dioxygenase activity"/>
    <property type="evidence" value="ECO:0007669"/>
    <property type="project" value="UniProtKB-KW"/>
</dbReference>
<dbReference type="InterPro" id="IPR013096">
    <property type="entry name" value="Cupin_2"/>
</dbReference>
<comment type="caution">
    <text evidence="2">The sequence shown here is derived from an EMBL/GenBank/DDBJ whole genome shotgun (WGS) entry which is preliminary data.</text>
</comment>
<keyword evidence="3" id="KW-1185">Reference proteome</keyword>
<gene>
    <name evidence="2" type="ORF">HNR37_000435</name>
</gene>
<dbReference type="InterPro" id="IPR011051">
    <property type="entry name" value="RmlC_Cupin_sf"/>
</dbReference>
<proteinExistence type="predicted"/>
<dbReference type="PANTHER" id="PTHR37694:SF1">
    <property type="entry name" value="SLR8022 PROTEIN"/>
    <property type="match status" value="1"/>
</dbReference>
<dbReference type="Pfam" id="PF07883">
    <property type="entry name" value="Cupin_2"/>
    <property type="match status" value="1"/>
</dbReference>
<reference evidence="2 3" key="1">
    <citation type="submission" date="2020-08" db="EMBL/GenBank/DDBJ databases">
        <title>Genomic Encyclopedia of Type Strains, Phase IV (KMG-IV): sequencing the most valuable type-strain genomes for metagenomic binning, comparative biology and taxonomic classification.</title>
        <authorList>
            <person name="Goeker M."/>
        </authorList>
    </citation>
    <scope>NUCLEOTIDE SEQUENCE [LARGE SCALE GENOMIC DNA]</scope>
    <source>
        <strain evidence="2 3">DSM 22071</strain>
    </source>
</reference>
<evidence type="ECO:0000313" key="2">
    <source>
        <dbReference type="EMBL" id="MBB5021129.1"/>
    </source>
</evidence>
<dbReference type="SUPFAM" id="SSF51182">
    <property type="entry name" value="RmlC-like cupins"/>
    <property type="match status" value="1"/>
</dbReference>
<dbReference type="CDD" id="cd02230">
    <property type="entry name" value="cupin_HP0902-like"/>
    <property type="match status" value="1"/>
</dbReference>
<dbReference type="Gene3D" id="2.60.120.10">
    <property type="entry name" value="Jelly Rolls"/>
    <property type="match status" value="1"/>
</dbReference>
<evidence type="ECO:0000259" key="1">
    <source>
        <dbReference type="Pfam" id="PF07883"/>
    </source>
</evidence>
<accession>A0A7W7Y391</accession>
<dbReference type="EMBL" id="JACHID010000002">
    <property type="protein sequence ID" value="MBB5021129.1"/>
    <property type="molecule type" value="Genomic_DNA"/>
</dbReference>
<evidence type="ECO:0000313" key="3">
    <source>
        <dbReference type="Proteomes" id="UP000528322"/>
    </source>
</evidence>
<organism evidence="2 3">
    <name type="scientific">Desulfurispira natronophila</name>
    <dbReference type="NCBI Taxonomy" id="682562"/>
    <lineage>
        <taxon>Bacteria</taxon>
        <taxon>Pseudomonadati</taxon>
        <taxon>Chrysiogenota</taxon>
        <taxon>Chrysiogenia</taxon>
        <taxon>Chrysiogenales</taxon>
        <taxon>Chrysiogenaceae</taxon>
        <taxon>Desulfurispira</taxon>
    </lineage>
</organism>
<keyword evidence="2" id="KW-0223">Dioxygenase</keyword>
<dbReference type="AlphaFoldDB" id="A0A7W7Y391"/>
<keyword evidence="2" id="KW-0560">Oxidoreductase</keyword>
<dbReference type="PANTHER" id="PTHR37694">
    <property type="entry name" value="SLR8022 PROTEIN"/>
    <property type="match status" value="1"/>
</dbReference>
<sequence length="143" mass="15682">MQSYIVAQYLHEGQAISPLKCHYETLNRKESLMSIKNIPHTQIFEFAQLVEYSAGKVVSLTLTQTPHVGLTLFSFDAGEGISTHSAPGDAMVHILDGQAEVTIGDKTLTLKNGEAVVMPADIPHGLKAKERFKMLLTFINTAK</sequence>
<feature type="domain" description="Cupin type-2" evidence="1">
    <location>
        <begin position="72"/>
        <end position="135"/>
    </location>
</feature>
<dbReference type="Proteomes" id="UP000528322">
    <property type="component" value="Unassembled WGS sequence"/>
</dbReference>
<dbReference type="InterPro" id="IPR014710">
    <property type="entry name" value="RmlC-like_jellyroll"/>
</dbReference>
<name>A0A7W7Y391_9BACT</name>